<dbReference type="AlphaFoldDB" id="A0A3M7RWZ2"/>
<sequence length="80" mass="9291">MLGIIQPLYRHSTLLFSIFYPENNCVIKFQMLTCLSIEFKLNNKKKLANLLCFISKNLYTLGLPNANRFAIYQNFAAILE</sequence>
<proteinExistence type="predicted"/>
<dbReference type="EMBL" id="REGN01002462">
    <property type="protein sequence ID" value="RNA27970.1"/>
    <property type="molecule type" value="Genomic_DNA"/>
</dbReference>
<evidence type="ECO:0000313" key="2">
    <source>
        <dbReference type="Proteomes" id="UP000276133"/>
    </source>
</evidence>
<keyword evidence="2" id="KW-1185">Reference proteome</keyword>
<name>A0A3M7RWZ2_BRAPC</name>
<comment type="caution">
    <text evidence="1">The sequence shown here is derived from an EMBL/GenBank/DDBJ whole genome shotgun (WGS) entry which is preliminary data.</text>
</comment>
<reference evidence="1 2" key="1">
    <citation type="journal article" date="2018" name="Sci. Rep.">
        <title>Genomic signatures of local adaptation to the degree of environmental predictability in rotifers.</title>
        <authorList>
            <person name="Franch-Gras L."/>
            <person name="Hahn C."/>
            <person name="Garcia-Roger E.M."/>
            <person name="Carmona M.J."/>
            <person name="Serra M."/>
            <person name="Gomez A."/>
        </authorList>
    </citation>
    <scope>NUCLEOTIDE SEQUENCE [LARGE SCALE GENOMIC DNA]</scope>
    <source>
        <strain evidence="1">HYR1</strain>
    </source>
</reference>
<organism evidence="1 2">
    <name type="scientific">Brachionus plicatilis</name>
    <name type="common">Marine rotifer</name>
    <name type="synonym">Brachionus muelleri</name>
    <dbReference type="NCBI Taxonomy" id="10195"/>
    <lineage>
        <taxon>Eukaryota</taxon>
        <taxon>Metazoa</taxon>
        <taxon>Spiralia</taxon>
        <taxon>Gnathifera</taxon>
        <taxon>Rotifera</taxon>
        <taxon>Eurotatoria</taxon>
        <taxon>Monogononta</taxon>
        <taxon>Pseudotrocha</taxon>
        <taxon>Ploima</taxon>
        <taxon>Brachionidae</taxon>
        <taxon>Brachionus</taxon>
    </lineage>
</organism>
<accession>A0A3M7RWZ2</accession>
<protein>
    <submittedName>
        <fullName evidence="1">Uncharacterized protein</fullName>
    </submittedName>
</protein>
<gene>
    <name evidence="1" type="ORF">BpHYR1_036923</name>
</gene>
<evidence type="ECO:0000313" key="1">
    <source>
        <dbReference type="EMBL" id="RNA27970.1"/>
    </source>
</evidence>
<dbReference type="Proteomes" id="UP000276133">
    <property type="component" value="Unassembled WGS sequence"/>
</dbReference>